<keyword evidence="2" id="KW-0479">Metal-binding</keyword>
<dbReference type="PROSITE" id="PS00086">
    <property type="entry name" value="CYTOCHROME_P450"/>
    <property type="match status" value="1"/>
</dbReference>
<dbReference type="GO" id="GO:0004497">
    <property type="term" value="F:monooxygenase activity"/>
    <property type="evidence" value="ECO:0007669"/>
    <property type="project" value="UniProtKB-KW"/>
</dbReference>
<dbReference type="EMBL" id="BMUE01000023">
    <property type="protein sequence ID" value="GGW79603.1"/>
    <property type="molecule type" value="Genomic_DNA"/>
</dbReference>
<dbReference type="PANTHER" id="PTHR46696">
    <property type="entry name" value="P450, PUTATIVE (EUROFUNG)-RELATED"/>
    <property type="match status" value="1"/>
</dbReference>
<dbReference type="GO" id="GO:0020037">
    <property type="term" value="F:heme binding"/>
    <property type="evidence" value="ECO:0007669"/>
    <property type="project" value="InterPro"/>
</dbReference>
<evidence type="ECO:0000256" key="2">
    <source>
        <dbReference type="RuleBase" id="RU000461"/>
    </source>
</evidence>
<dbReference type="SUPFAM" id="SSF48264">
    <property type="entry name" value="Cytochrome P450"/>
    <property type="match status" value="1"/>
</dbReference>
<reference evidence="3 4" key="1">
    <citation type="journal article" date="2014" name="Int. J. Syst. Evol. Microbiol.">
        <title>Complete genome sequence of Corynebacterium casei LMG S-19264T (=DSM 44701T), isolated from a smear-ripened cheese.</title>
        <authorList>
            <consortium name="US DOE Joint Genome Institute (JGI-PGF)"/>
            <person name="Walter F."/>
            <person name="Albersmeier A."/>
            <person name="Kalinowski J."/>
            <person name="Ruckert C."/>
        </authorList>
    </citation>
    <scope>NUCLEOTIDE SEQUENCE [LARGE SCALE GENOMIC DNA]</scope>
    <source>
        <strain evidence="3 4">JCM 4490</strain>
    </source>
</reference>
<dbReference type="Proteomes" id="UP000620224">
    <property type="component" value="Unassembled WGS sequence"/>
</dbReference>
<keyword evidence="2" id="KW-0349">Heme</keyword>
<dbReference type="PRINTS" id="PR00359">
    <property type="entry name" value="BP450"/>
</dbReference>
<dbReference type="AlphaFoldDB" id="A0A918MX38"/>
<evidence type="ECO:0000313" key="3">
    <source>
        <dbReference type="EMBL" id="GGW79603.1"/>
    </source>
</evidence>
<comment type="caution">
    <text evidence="3">The sequence shown here is derived from an EMBL/GenBank/DDBJ whole genome shotgun (WGS) entry which is preliminary data.</text>
</comment>
<dbReference type="Gene3D" id="1.10.630.10">
    <property type="entry name" value="Cytochrome P450"/>
    <property type="match status" value="1"/>
</dbReference>
<dbReference type="PANTHER" id="PTHR46696:SF1">
    <property type="entry name" value="CYTOCHROME P450 YJIB-RELATED"/>
    <property type="match status" value="1"/>
</dbReference>
<gene>
    <name evidence="3" type="ORF">GCM10010503_66540</name>
</gene>
<dbReference type="InterPro" id="IPR036396">
    <property type="entry name" value="Cyt_P450_sf"/>
</dbReference>
<comment type="similarity">
    <text evidence="1 2">Belongs to the cytochrome P450 family.</text>
</comment>
<evidence type="ECO:0000313" key="4">
    <source>
        <dbReference type="Proteomes" id="UP000620224"/>
    </source>
</evidence>
<dbReference type="Pfam" id="PF00067">
    <property type="entry name" value="p450"/>
    <property type="match status" value="1"/>
</dbReference>
<dbReference type="GO" id="GO:0016705">
    <property type="term" value="F:oxidoreductase activity, acting on paired donors, with incorporation or reduction of molecular oxygen"/>
    <property type="evidence" value="ECO:0007669"/>
    <property type="project" value="InterPro"/>
</dbReference>
<keyword evidence="4" id="KW-1185">Reference proteome</keyword>
<dbReference type="InterPro" id="IPR002397">
    <property type="entry name" value="Cyt_P450_B"/>
</dbReference>
<name>A0A918MX38_9ACTN</name>
<organism evidence="3 4">
    <name type="scientific">Streptomyces lucensis JCM 4490</name>
    <dbReference type="NCBI Taxonomy" id="1306176"/>
    <lineage>
        <taxon>Bacteria</taxon>
        <taxon>Bacillati</taxon>
        <taxon>Actinomycetota</taxon>
        <taxon>Actinomycetes</taxon>
        <taxon>Kitasatosporales</taxon>
        <taxon>Streptomycetaceae</taxon>
        <taxon>Streptomyces</taxon>
    </lineage>
</organism>
<keyword evidence="2" id="KW-0503">Monooxygenase</keyword>
<evidence type="ECO:0000256" key="1">
    <source>
        <dbReference type="ARBA" id="ARBA00010617"/>
    </source>
</evidence>
<dbReference type="RefSeq" id="WP_190019111.1">
    <property type="nucleotide sequence ID" value="NZ_BMUE01000023.1"/>
</dbReference>
<accession>A0A918MX38</accession>
<proteinExistence type="inferred from homology"/>
<keyword evidence="2" id="KW-0408">Iron</keyword>
<sequence length="384" mass="42629">MGVKFWEDPYPVYRALHDKSDVLWDGTLEVWIVTGRDAANAVLRSAKFSSDWSLLRPGTPDPEEFPALHHALRGWFMFMDQPQHTRLRRVMQSWFARSRVESLSEDIRILVSDRIDRVRHLDRVDLMADFAGPLASGLLARVLRIPETVVTEAATQMKVLAGYLAQPHKPEHARRADAALTALTRLYQDLAPQVPPDSALSSLIGEDPHHPNAEYLSTAQLLSFAGQETTAGLIAVGLLHLMRDRSLYREVCDRRVALDPVVEELLRFDTPVPQVPRIAVDDMAVGGQRIRTGDRVIVVLAAANRDWAASDDPDLLDVAREQRHAAFGAGVHYCLGAPIARAGAVGALRSWTAAFPQARIVPGSVEWARGSGYRGLERALVRLE</sequence>
<dbReference type="InterPro" id="IPR001128">
    <property type="entry name" value="Cyt_P450"/>
</dbReference>
<protein>
    <submittedName>
        <fullName evidence="3">Cytochrome P-450 like protein</fullName>
    </submittedName>
</protein>
<keyword evidence="2" id="KW-0560">Oxidoreductase</keyword>
<dbReference type="GO" id="GO:0005506">
    <property type="term" value="F:iron ion binding"/>
    <property type="evidence" value="ECO:0007669"/>
    <property type="project" value="InterPro"/>
</dbReference>
<dbReference type="InterPro" id="IPR017972">
    <property type="entry name" value="Cyt_P450_CS"/>
</dbReference>
<dbReference type="PRINTS" id="PR00385">
    <property type="entry name" value="P450"/>
</dbReference>